<dbReference type="PANTHER" id="PTHR34700:SF4">
    <property type="entry name" value="PHAGE-LIKE ELEMENT PBSX PROTEIN XKDP"/>
    <property type="match status" value="1"/>
</dbReference>
<evidence type="ECO:0000313" key="2">
    <source>
        <dbReference type="EMBL" id="QCW83925.1"/>
    </source>
</evidence>
<sequence length="351" mass="39135">MAFRQIFGLIVSLAVSVLGWAQEIEVNPSHPDQYTVVKGDTLWDISGRFLRKPHQWPLIWEGNPQIDNPHLIYPGDTIYFSEVGGKPRLSLSPSGFTGDLGSSREVKLYPRIREMDLIDAIELIPSEKIAKYLASPRVVGQDDLENSPYVIDFAGEHLIAGPGNRVYVRAIEKPESLTYTIYRKGDTFVSAETKEILGYEAKFVANTTLQAPGDPATLLVTRSTSEIRMGDRLMPHQEGDFTLHYFPKPPETEIQGSIISVLDGVTQIGRYNVVAIDKGASDGLKVGHVLDIYKKGKSVRDPFSKIRNDTIQLPNELAGTLMVFRTFDRISYALVMDAHQAIHVLDKVQTP</sequence>
<evidence type="ECO:0000259" key="1">
    <source>
        <dbReference type="PROSITE" id="PS51782"/>
    </source>
</evidence>
<dbReference type="Pfam" id="PF01476">
    <property type="entry name" value="LysM"/>
    <property type="match status" value="1"/>
</dbReference>
<gene>
    <name evidence="2" type="ORF">EQU24_18030</name>
</gene>
<dbReference type="InterPro" id="IPR036779">
    <property type="entry name" value="LysM_dom_sf"/>
</dbReference>
<accession>A0A4V1IK75</accession>
<protein>
    <submittedName>
        <fullName evidence="2">LysM peptidoglycan-binding domain-containing protein</fullName>
    </submittedName>
</protein>
<dbReference type="CDD" id="cd00118">
    <property type="entry name" value="LysM"/>
    <property type="match status" value="1"/>
</dbReference>
<feature type="domain" description="LysM" evidence="1">
    <location>
        <begin position="32"/>
        <end position="80"/>
    </location>
</feature>
<reference evidence="3" key="1">
    <citation type="journal article" date="2019" name="J. Bacteriol.">
        <title>A Mutagenic Screen Identifies a TonB-Dependent Receptor Required for the Lanthanide Metal Switch in the Type I Methanotroph 'Methylotuvimicrobium buryatense' 5GB1C.</title>
        <authorList>
            <person name="Groom J.D."/>
            <person name="Ford S.M."/>
            <person name="Pesesky M.W."/>
            <person name="Lidstrom M.E."/>
        </authorList>
    </citation>
    <scope>NUCLEOTIDE SEQUENCE [LARGE SCALE GENOMIC DNA]</scope>
    <source>
        <strain evidence="3">5GB1C</strain>
    </source>
</reference>
<dbReference type="OrthoDB" id="9765158at2"/>
<keyword evidence="3" id="KW-1185">Reference proteome</keyword>
<dbReference type="Proteomes" id="UP000305881">
    <property type="component" value="Chromosome"/>
</dbReference>
<dbReference type="SUPFAM" id="SSF54106">
    <property type="entry name" value="LysM domain"/>
    <property type="match status" value="1"/>
</dbReference>
<dbReference type="InterPro" id="IPR052196">
    <property type="entry name" value="Bact_Kbp"/>
</dbReference>
<dbReference type="Gene3D" id="3.10.350.10">
    <property type="entry name" value="LysM domain"/>
    <property type="match status" value="1"/>
</dbReference>
<dbReference type="InterPro" id="IPR018392">
    <property type="entry name" value="LysM"/>
</dbReference>
<proteinExistence type="predicted"/>
<evidence type="ECO:0000313" key="3">
    <source>
        <dbReference type="Proteomes" id="UP000305881"/>
    </source>
</evidence>
<dbReference type="AlphaFoldDB" id="A0A4V1IK75"/>
<organism evidence="2 3">
    <name type="scientific">Methylotuvimicrobium buryatense</name>
    <name type="common">Methylomicrobium buryatense</name>
    <dbReference type="NCBI Taxonomy" id="95641"/>
    <lineage>
        <taxon>Bacteria</taxon>
        <taxon>Pseudomonadati</taxon>
        <taxon>Pseudomonadota</taxon>
        <taxon>Gammaproteobacteria</taxon>
        <taxon>Methylococcales</taxon>
        <taxon>Methylococcaceae</taxon>
        <taxon>Methylotuvimicrobium</taxon>
    </lineage>
</organism>
<dbReference type="EMBL" id="CP035467">
    <property type="protein sequence ID" value="QCW83925.1"/>
    <property type="molecule type" value="Genomic_DNA"/>
</dbReference>
<dbReference type="STRING" id="675511.GCA_000341735_03844"/>
<dbReference type="KEGG" id="mbur:EQU24_18030"/>
<dbReference type="PANTHER" id="PTHR34700">
    <property type="entry name" value="POTASSIUM BINDING PROTEIN KBP"/>
    <property type="match status" value="1"/>
</dbReference>
<name>A0A4V1IK75_METBY</name>
<dbReference type="PROSITE" id="PS51782">
    <property type="entry name" value="LYSM"/>
    <property type="match status" value="1"/>
</dbReference>
<dbReference type="RefSeq" id="WP_017842226.1">
    <property type="nucleotide sequence ID" value="NZ_CP035467.1"/>
</dbReference>